<dbReference type="RefSeq" id="WP_172160016.1">
    <property type="nucleotide sequence ID" value="NZ_CP053564.1"/>
</dbReference>
<proteinExistence type="predicted"/>
<dbReference type="Proteomes" id="UP000505377">
    <property type="component" value="Chromosome"/>
</dbReference>
<keyword evidence="1" id="KW-0812">Transmembrane</keyword>
<keyword evidence="1" id="KW-1133">Transmembrane helix</keyword>
<accession>A0A6M6JKF6</accession>
<name>A0A6M6JKF6_9PSEU</name>
<organism evidence="2 3">
    <name type="scientific">Pseudonocardia broussonetiae</name>
    <dbReference type="NCBI Taxonomy" id="2736640"/>
    <lineage>
        <taxon>Bacteria</taxon>
        <taxon>Bacillati</taxon>
        <taxon>Actinomycetota</taxon>
        <taxon>Actinomycetes</taxon>
        <taxon>Pseudonocardiales</taxon>
        <taxon>Pseudonocardiaceae</taxon>
        <taxon>Pseudonocardia</taxon>
    </lineage>
</organism>
<feature type="transmembrane region" description="Helical" evidence="1">
    <location>
        <begin position="47"/>
        <end position="69"/>
    </location>
</feature>
<keyword evidence="1" id="KW-0472">Membrane</keyword>
<reference evidence="2 3" key="1">
    <citation type="submission" date="2020-05" db="EMBL/GenBank/DDBJ databases">
        <authorList>
            <person name="Mo P."/>
        </authorList>
    </citation>
    <scope>NUCLEOTIDE SEQUENCE [LARGE SCALE GENOMIC DNA]</scope>
    <source>
        <strain evidence="2 3">Gen01</strain>
    </source>
</reference>
<sequence length="208" mass="20423">MTALQRGTGPAAVLAGGLWAAQGLIWTLGPAVQAVDPPYRITDRPLFALFWLAIVGAVLCSAAALLGLLHRGGDRPDRAARATGTSATAAGAALGTAGVAGIAVVVAALDVAEELGLAVLTPALNLAGLLLLVALSLAGSAVPRTGILTGRPAALPAVLAVLTLLSLGAIAAAASTAVIGLVFAVVVVTLLGATWALLGWALRPQSGR</sequence>
<dbReference type="KEGG" id="pbro:HOP40_17750"/>
<dbReference type="AlphaFoldDB" id="A0A6M6JKF6"/>
<evidence type="ECO:0000256" key="1">
    <source>
        <dbReference type="SAM" id="Phobius"/>
    </source>
</evidence>
<keyword evidence="3" id="KW-1185">Reference proteome</keyword>
<evidence type="ECO:0000313" key="3">
    <source>
        <dbReference type="Proteomes" id="UP000505377"/>
    </source>
</evidence>
<gene>
    <name evidence="2" type="ORF">HOP40_17750</name>
</gene>
<evidence type="ECO:0000313" key="2">
    <source>
        <dbReference type="EMBL" id="QJY47427.1"/>
    </source>
</evidence>
<feature type="transmembrane region" description="Helical" evidence="1">
    <location>
        <begin position="115"/>
        <end position="142"/>
    </location>
</feature>
<feature type="transmembrane region" description="Helical" evidence="1">
    <location>
        <begin position="89"/>
        <end position="109"/>
    </location>
</feature>
<protein>
    <submittedName>
        <fullName evidence="2">Uncharacterized protein</fullName>
    </submittedName>
</protein>
<feature type="transmembrane region" description="Helical" evidence="1">
    <location>
        <begin position="179"/>
        <end position="202"/>
    </location>
</feature>
<feature type="transmembrane region" description="Helical" evidence="1">
    <location>
        <begin position="154"/>
        <end position="173"/>
    </location>
</feature>
<dbReference type="EMBL" id="CP053564">
    <property type="protein sequence ID" value="QJY47427.1"/>
    <property type="molecule type" value="Genomic_DNA"/>
</dbReference>